<feature type="non-terminal residue" evidence="3">
    <location>
        <position position="95"/>
    </location>
</feature>
<dbReference type="InterPro" id="IPR013783">
    <property type="entry name" value="Ig-like_fold"/>
</dbReference>
<feature type="transmembrane region" description="Helical" evidence="1">
    <location>
        <begin position="74"/>
        <end position="94"/>
    </location>
</feature>
<keyword evidence="4" id="KW-1185">Reference proteome</keyword>
<dbReference type="EMBL" id="JAPTMU010000354">
    <property type="protein sequence ID" value="KAJ4919023.1"/>
    <property type="molecule type" value="Genomic_DNA"/>
</dbReference>
<name>A0AAD6A623_9TELE</name>
<dbReference type="Gene3D" id="2.60.40.10">
    <property type="entry name" value="Immunoglobulins"/>
    <property type="match status" value="1"/>
</dbReference>
<reference evidence="3" key="1">
    <citation type="submission" date="2022-11" db="EMBL/GenBank/DDBJ databases">
        <title>Chromosome-level genome of Pogonophryne albipinna.</title>
        <authorList>
            <person name="Jo E."/>
        </authorList>
    </citation>
    <scope>NUCLEOTIDE SEQUENCE</scope>
    <source>
        <strain evidence="3">SGF0006</strain>
        <tissue evidence="3">Muscle</tissue>
    </source>
</reference>
<gene>
    <name evidence="3" type="ORF">JOQ06_021750</name>
</gene>
<dbReference type="InterPro" id="IPR036179">
    <property type="entry name" value="Ig-like_dom_sf"/>
</dbReference>
<proteinExistence type="predicted"/>
<dbReference type="InterPro" id="IPR013106">
    <property type="entry name" value="Ig_V-set"/>
</dbReference>
<protein>
    <recommendedName>
        <fullName evidence="2">Ig-like domain-containing protein</fullName>
    </recommendedName>
</protein>
<dbReference type="PROSITE" id="PS50835">
    <property type="entry name" value="IG_LIKE"/>
    <property type="match status" value="1"/>
</dbReference>
<keyword evidence="1" id="KW-0812">Transmembrane</keyword>
<comment type="caution">
    <text evidence="3">The sequence shown here is derived from an EMBL/GenBank/DDBJ whole genome shotgun (WGS) entry which is preliminary data.</text>
</comment>
<organism evidence="3 4">
    <name type="scientific">Pogonophryne albipinna</name>
    <dbReference type="NCBI Taxonomy" id="1090488"/>
    <lineage>
        <taxon>Eukaryota</taxon>
        <taxon>Metazoa</taxon>
        <taxon>Chordata</taxon>
        <taxon>Craniata</taxon>
        <taxon>Vertebrata</taxon>
        <taxon>Euteleostomi</taxon>
        <taxon>Actinopterygii</taxon>
        <taxon>Neopterygii</taxon>
        <taxon>Teleostei</taxon>
        <taxon>Neoteleostei</taxon>
        <taxon>Acanthomorphata</taxon>
        <taxon>Eupercaria</taxon>
        <taxon>Perciformes</taxon>
        <taxon>Notothenioidei</taxon>
        <taxon>Pogonophryne</taxon>
    </lineage>
</organism>
<evidence type="ECO:0000313" key="4">
    <source>
        <dbReference type="Proteomes" id="UP001219934"/>
    </source>
</evidence>
<dbReference type="SUPFAM" id="SSF48726">
    <property type="entry name" value="Immunoglobulin"/>
    <property type="match status" value="1"/>
</dbReference>
<dbReference type="InterPro" id="IPR007110">
    <property type="entry name" value="Ig-like_dom"/>
</dbReference>
<keyword evidence="1" id="KW-0472">Membrane</keyword>
<accession>A0AAD6A623</accession>
<feature type="non-terminal residue" evidence="3">
    <location>
        <position position="1"/>
    </location>
</feature>
<feature type="domain" description="Ig-like" evidence="2">
    <location>
        <begin position="1"/>
        <end position="63"/>
    </location>
</feature>
<keyword evidence="1" id="KW-1133">Transmembrane helix</keyword>
<sequence>SSSQGEKKSLSDAKIGKRIRSNVRWDTDGRLVISNVSLEDTGEYWCAVLDRNNQCLSSTKTLLRRDPFGVHSTFYAVRCSALSVLLLMLCVAVVT</sequence>
<evidence type="ECO:0000256" key="1">
    <source>
        <dbReference type="SAM" id="Phobius"/>
    </source>
</evidence>
<evidence type="ECO:0000313" key="3">
    <source>
        <dbReference type="EMBL" id="KAJ4919023.1"/>
    </source>
</evidence>
<dbReference type="AlphaFoldDB" id="A0AAD6A623"/>
<evidence type="ECO:0000259" key="2">
    <source>
        <dbReference type="PROSITE" id="PS50835"/>
    </source>
</evidence>
<dbReference type="Proteomes" id="UP001219934">
    <property type="component" value="Unassembled WGS sequence"/>
</dbReference>
<dbReference type="Pfam" id="PF07686">
    <property type="entry name" value="V-set"/>
    <property type="match status" value="1"/>
</dbReference>